<keyword evidence="2" id="KW-1185">Reference proteome</keyword>
<evidence type="ECO:0000313" key="1">
    <source>
        <dbReference type="EMBL" id="TWT46615.1"/>
    </source>
</evidence>
<proteinExistence type="predicted"/>
<evidence type="ECO:0000313" key="2">
    <source>
        <dbReference type="Proteomes" id="UP000318995"/>
    </source>
</evidence>
<name>A0A5C5W8U7_9BACT</name>
<accession>A0A5C5W8U7</accession>
<protein>
    <submittedName>
        <fullName evidence="1">Uncharacterized protein</fullName>
    </submittedName>
</protein>
<sequence>MWFKPLACSPRPTFMRVIFFSSLFSCDRPLLAAFGLLAAPATAFEPALRMLRHSQQAASTFHYQAHAAGRAGNHPRSVLDVAGV</sequence>
<gene>
    <name evidence="1" type="ORF">Pla111_17110</name>
</gene>
<dbReference type="AlphaFoldDB" id="A0A5C5W8U7"/>
<organism evidence="1 2">
    <name type="scientific">Botrimarina hoheduenensis</name>
    <dbReference type="NCBI Taxonomy" id="2528000"/>
    <lineage>
        <taxon>Bacteria</taxon>
        <taxon>Pseudomonadati</taxon>
        <taxon>Planctomycetota</taxon>
        <taxon>Planctomycetia</taxon>
        <taxon>Pirellulales</taxon>
        <taxon>Lacipirellulaceae</taxon>
        <taxon>Botrimarina</taxon>
    </lineage>
</organism>
<comment type="caution">
    <text evidence="1">The sequence shown here is derived from an EMBL/GenBank/DDBJ whole genome shotgun (WGS) entry which is preliminary data.</text>
</comment>
<reference evidence="1 2" key="1">
    <citation type="submission" date="2019-02" db="EMBL/GenBank/DDBJ databases">
        <title>Deep-cultivation of Planctomycetes and their phenomic and genomic characterization uncovers novel biology.</title>
        <authorList>
            <person name="Wiegand S."/>
            <person name="Jogler M."/>
            <person name="Boedeker C."/>
            <person name="Pinto D."/>
            <person name="Vollmers J."/>
            <person name="Rivas-Marin E."/>
            <person name="Kohn T."/>
            <person name="Peeters S.H."/>
            <person name="Heuer A."/>
            <person name="Rast P."/>
            <person name="Oberbeckmann S."/>
            <person name="Bunk B."/>
            <person name="Jeske O."/>
            <person name="Meyerdierks A."/>
            <person name="Storesund J.E."/>
            <person name="Kallscheuer N."/>
            <person name="Luecker S."/>
            <person name="Lage O.M."/>
            <person name="Pohl T."/>
            <person name="Merkel B.J."/>
            <person name="Hornburger P."/>
            <person name="Mueller R.-W."/>
            <person name="Bruemmer F."/>
            <person name="Labrenz M."/>
            <person name="Spormann A.M."/>
            <person name="Op Den Camp H."/>
            <person name="Overmann J."/>
            <person name="Amann R."/>
            <person name="Jetten M.S.M."/>
            <person name="Mascher T."/>
            <person name="Medema M.H."/>
            <person name="Devos D.P."/>
            <person name="Kaster A.-K."/>
            <person name="Ovreas L."/>
            <person name="Rohde M."/>
            <person name="Galperin M.Y."/>
            <person name="Jogler C."/>
        </authorList>
    </citation>
    <scope>NUCLEOTIDE SEQUENCE [LARGE SCALE GENOMIC DNA]</scope>
    <source>
        <strain evidence="1 2">Pla111</strain>
    </source>
</reference>
<dbReference type="Proteomes" id="UP000318995">
    <property type="component" value="Unassembled WGS sequence"/>
</dbReference>
<dbReference type="EMBL" id="SJPH01000003">
    <property type="protein sequence ID" value="TWT46615.1"/>
    <property type="molecule type" value="Genomic_DNA"/>
</dbReference>